<feature type="transmembrane region" description="Helical" evidence="1">
    <location>
        <begin position="187"/>
        <end position="206"/>
    </location>
</feature>
<protein>
    <submittedName>
        <fullName evidence="2">Uncharacterized protein</fullName>
    </submittedName>
</protein>
<proteinExistence type="predicted"/>
<keyword evidence="1" id="KW-0472">Membrane</keyword>
<reference evidence="2 3" key="1">
    <citation type="submission" date="2016-04" db="EMBL/GenBank/DDBJ databases">
        <title>Complete genome sequence of Fictibacillus phosphorivorans G25-29, a strain toxic to nematodes.</title>
        <authorList>
            <person name="Zheng Z."/>
        </authorList>
    </citation>
    <scope>NUCLEOTIDE SEQUENCE [LARGE SCALE GENOMIC DNA]</scope>
    <source>
        <strain evidence="2 3">G25-29</strain>
    </source>
</reference>
<organism evidence="2 3">
    <name type="scientific">Fictibacillus phosphorivorans</name>
    <dbReference type="NCBI Taxonomy" id="1221500"/>
    <lineage>
        <taxon>Bacteria</taxon>
        <taxon>Bacillati</taxon>
        <taxon>Bacillota</taxon>
        <taxon>Bacilli</taxon>
        <taxon>Bacillales</taxon>
        <taxon>Fictibacillaceae</taxon>
        <taxon>Fictibacillus</taxon>
    </lineage>
</organism>
<feature type="transmembrane region" description="Helical" evidence="1">
    <location>
        <begin position="158"/>
        <end position="180"/>
    </location>
</feature>
<keyword evidence="3" id="KW-1185">Reference proteome</keyword>
<keyword evidence="1" id="KW-0812">Transmembrane</keyword>
<sequence>MEKQKVFIDYPTDAERKNQISYIVSVGLTKPKSFLSYLLEMYQQLGFRYLFRDATEILFTTCLALALLLYGIFSMKSSINTQDLYSFIFTLSPIFFFALSSLFLVRALMKDTFSVEMTCKYHVFQLAAFRMLIFSLLTMFMNIALIIVLSFLFQSIQILDALLLSCSSLSIFSVLYLYALRHAKGPYATYVMMTSWLIVNVLPATLNQNVYGMFLRHVPAYVYGVVLIISIVLYVKTLKKLIAFRGAEGVL</sequence>
<name>A0A160IQW7_9BACL</name>
<feature type="transmembrane region" description="Helical" evidence="1">
    <location>
        <begin position="85"/>
        <end position="108"/>
    </location>
</feature>
<evidence type="ECO:0000313" key="3">
    <source>
        <dbReference type="Proteomes" id="UP000076623"/>
    </source>
</evidence>
<dbReference type="AlphaFoldDB" id="A0A160IQW7"/>
<evidence type="ECO:0000256" key="1">
    <source>
        <dbReference type="SAM" id="Phobius"/>
    </source>
</evidence>
<dbReference type="EMBL" id="CP015378">
    <property type="protein sequence ID" value="ANC78891.1"/>
    <property type="molecule type" value="Genomic_DNA"/>
</dbReference>
<feature type="transmembrane region" description="Helical" evidence="1">
    <location>
        <begin position="57"/>
        <end position="73"/>
    </location>
</feature>
<dbReference type="STRING" id="1221500.ABE65_019635"/>
<gene>
    <name evidence="2" type="ORF">ABE65_019635</name>
</gene>
<dbReference type="KEGG" id="fpn:ABE65_019635"/>
<evidence type="ECO:0000313" key="2">
    <source>
        <dbReference type="EMBL" id="ANC78891.1"/>
    </source>
</evidence>
<feature type="transmembrane region" description="Helical" evidence="1">
    <location>
        <begin position="129"/>
        <end position="152"/>
    </location>
</feature>
<keyword evidence="1" id="KW-1133">Transmembrane helix</keyword>
<dbReference type="RefSeq" id="WP_066398745.1">
    <property type="nucleotide sequence ID" value="NZ_CP015378.1"/>
</dbReference>
<feature type="transmembrane region" description="Helical" evidence="1">
    <location>
        <begin position="218"/>
        <end position="235"/>
    </location>
</feature>
<dbReference type="Proteomes" id="UP000076623">
    <property type="component" value="Chromosome"/>
</dbReference>
<accession>A0A160IQW7</accession>